<dbReference type="GO" id="GO:0042026">
    <property type="term" value="P:protein refolding"/>
    <property type="evidence" value="ECO:0007669"/>
    <property type="project" value="TreeGrafter"/>
</dbReference>
<evidence type="ECO:0000313" key="3">
    <source>
        <dbReference type="EMBL" id="RTG80645.1"/>
    </source>
</evidence>
<evidence type="ECO:0000313" key="4">
    <source>
        <dbReference type="Proteomes" id="UP000290809"/>
    </source>
</evidence>
<reference evidence="3 4" key="1">
    <citation type="journal article" date="2019" name="PLoS Pathog.">
        <title>Genome sequence of the bovine parasite Schistosoma bovis Tanzania.</title>
        <authorList>
            <person name="Oey H."/>
            <person name="Zakrzewski M."/>
            <person name="Gobert G."/>
            <person name="Gravermann K."/>
            <person name="Stoye J."/>
            <person name="Jones M."/>
            <person name="Mcmanus D."/>
            <person name="Krause L."/>
        </authorList>
    </citation>
    <scope>NUCLEOTIDE SEQUENCE [LARGE SCALE GENOMIC DNA]</scope>
    <source>
        <strain evidence="3 4">TAN1997</strain>
    </source>
</reference>
<gene>
    <name evidence="3" type="ORF">DC041_0011933</name>
</gene>
<dbReference type="GO" id="GO:0009408">
    <property type="term" value="P:response to heat"/>
    <property type="evidence" value="ECO:0007669"/>
    <property type="project" value="TreeGrafter"/>
</dbReference>
<dbReference type="AlphaFoldDB" id="A0A430PZ04"/>
<dbReference type="PANTHER" id="PTHR45640:SF26">
    <property type="entry name" value="RE23625P"/>
    <property type="match status" value="1"/>
</dbReference>
<feature type="compositionally biased region" description="Polar residues" evidence="1">
    <location>
        <begin position="256"/>
        <end position="273"/>
    </location>
</feature>
<dbReference type="GO" id="GO:0005634">
    <property type="term" value="C:nucleus"/>
    <property type="evidence" value="ECO:0007669"/>
    <property type="project" value="TreeGrafter"/>
</dbReference>
<protein>
    <recommendedName>
        <fullName evidence="2">SHSP domain-containing protein</fullName>
    </recommendedName>
</protein>
<proteinExistence type="predicted"/>
<dbReference type="CDD" id="cd06526">
    <property type="entry name" value="metazoan_ACD"/>
    <property type="match status" value="1"/>
</dbReference>
<organism evidence="3 4">
    <name type="scientific">Schistosoma bovis</name>
    <name type="common">Blood fluke</name>
    <dbReference type="NCBI Taxonomy" id="6184"/>
    <lineage>
        <taxon>Eukaryota</taxon>
        <taxon>Metazoa</taxon>
        <taxon>Spiralia</taxon>
        <taxon>Lophotrochozoa</taxon>
        <taxon>Platyhelminthes</taxon>
        <taxon>Trematoda</taxon>
        <taxon>Digenea</taxon>
        <taxon>Strigeidida</taxon>
        <taxon>Schistosomatoidea</taxon>
        <taxon>Schistosomatidae</taxon>
        <taxon>Schistosoma</taxon>
    </lineage>
</organism>
<feature type="region of interest" description="Disordered" evidence="1">
    <location>
        <begin position="256"/>
        <end position="288"/>
    </location>
</feature>
<dbReference type="Proteomes" id="UP000290809">
    <property type="component" value="Unassembled WGS sequence"/>
</dbReference>
<name>A0A430PZ04_SCHBO</name>
<dbReference type="GO" id="GO:0005737">
    <property type="term" value="C:cytoplasm"/>
    <property type="evidence" value="ECO:0007669"/>
    <property type="project" value="TreeGrafter"/>
</dbReference>
<sequence length="469" mass="54044">MQRPPPIPILNRHSMEYKSGGNLSNSITPCKEYYTHDSYGKSKYCIEVDLQGYPAESIRITRQLQDVTISLNHEEIKPTGEKYKQEFRREIQLPQSVDLNTLKSTILNKNTLLLYADVNKREQPILKSSQMSPNLKRHINWGLSCSPPLRNSILDSPKLRTSFSSEIRHRNSSFTNLPNDFNKSFHIKKQNLSNYQNIQRLSNHHQYRSNSFTKSEPINIPVRVETNQNHNQFTPMNNVQNIRVEITKNQPIHLKQSSKQSTLNHNQSQSQVPQNNHTTTTTTHSNSNNYYYQNEHKLLNNNSTLKSQRPLHILPVTNNIDENDPINNISIQNNYNNAMNRLINHTTATTTTTTTNTTNNNINSTNHLTKPMKFYTQSMKVGLDVKPEDLNIHLKNGLLTIMIKQKGNNIENNQQTKIAREFLHENTIPINVDQNKLTAKLDRVASIKVPYQSTTIHKNMISGIVMNHL</sequence>
<feature type="domain" description="SHSP" evidence="2">
    <location>
        <begin position="41"/>
        <end position="123"/>
    </location>
</feature>
<dbReference type="InterPro" id="IPR002068">
    <property type="entry name" value="A-crystallin/Hsp20_dom"/>
</dbReference>
<dbReference type="SUPFAM" id="SSF49764">
    <property type="entry name" value="HSP20-like chaperones"/>
    <property type="match status" value="1"/>
</dbReference>
<dbReference type="InterPro" id="IPR001436">
    <property type="entry name" value="Alpha-crystallin/sHSP_animal"/>
</dbReference>
<evidence type="ECO:0000256" key="1">
    <source>
        <dbReference type="SAM" id="MobiDB-lite"/>
    </source>
</evidence>
<accession>A0A430PZ04</accession>
<dbReference type="PANTHER" id="PTHR45640">
    <property type="entry name" value="HEAT SHOCK PROTEIN HSP-12.2-RELATED"/>
    <property type="match status" value="1"/>
</dbReference>
<feature type="compositionally biased region" description="Low complexity" evidence="1">
    <location>
        <begin position="274"/>
        <end position="288"/>
    </location>
</feature>
<dbReference type="InterPro" id="IPR008978">
    <property type="entry name" value="HSP20-like_chaperone"/>
</dbReference>
<dbReference type="Pfam" id="PF00011">
    <property type="entry name" value="HSP20"/>
    <property type="match status" value="1"/>
</dbReference>
<comment type="caution">
    <text evidence="3">The sequence shown here is derived from an EMBL/GenBank/DDBJ whole genome shotgun (WGS) entry which is preliminary data.</text>
</comment>
<dbReference type="GO" id="GO:0051082">
    <property type="term" value="F:unfolded protein binding"/>
    <property type="evidence" value="ECO:0007669"/>
    <property type="project" value="TreeGrafter"/>
</dbReference>
<dbReference type="EMBL" id="QMKO01003974">
    <property type="protein sequence ID" value="RTG80645.1"/>
    <property type="molecule type" value="Genomic_DNA"/>
</dbReference>
<dbReference type="Gene3D" id="2.60.40.790">
    <property type="match status" value="2"/>
</dbReference>
<evidence type="ECO:0000259" key="2">
    <source>
        <dbReference type="Pfam" id="PF00011"/>
    </source>
</evidence>
<keyword evidence="4" id="KW-1185">Reference proteome</keyword>